<evidence type="ECO:0000313" key="2">
    <source>
        <dbReference type="Proteomes" id="UP000028705"/>
    </source>
</evidence>
<protein>
    <recommendedName>
        <fullName evidence="3">Bacteriocin</fullName>
    </recommendedName>
</protein>
<dbReference type="OrthoDB" id="1264952at2"/>
<reference evidence="1 2" key="1">
    <citation type="submission" date="2014-07" db="EMBL/GenBank/DDBJ databases">
        <title>Genome of Chryseobacterium soli DSM 19298.</title>
        <authorList>
            <person name="Stropko S.J."/>
            <person name="Pipes S.E."/>
            <person name="Newman J."/>
        </authorList>
    </citation>
    <scope>NUCLEOTIDE SEQUENCE [LARGE SCALE GENOMIC DNA]</scope>
    <source>
        <strain evidence="1 2">DSM 19298</strain>
    </source>
</reference>
<dbReference type="AlphaFoldDB" id="A0A086A8J4"/>
<keyword evidence="2" id="KW-1185">Reference proteome</keyword>
<dbReference type="Proteomes" id="UP000028705">
    <property type="component" value="Unassembled WGS sequence"/>
</dbReference>
<proteinExistence type="predicted"/>
<sequence length="69" mass="7361">MKNLKKLSRNELKKMSGGANPFEESAEVGNCGDACTPGNNDTCKDYGLQCGIYMLSSGGTVTSSCWKCM</sequence>
<comment type="caution">
    <text evidence="1">The sequence shown here is derived from an EMBL/GenBank/DDBJ whole genome shotgun (WGS) entry which is preliminary data.</text>
</comment>
<dbReference type="STRING" id="445961.IW15_09540"/>
<dbReference type="InterPro" id="IPR058074">
    <property type="entry name" value="Bacteriocin-like"/>
</dbReference>
<evidence type="ECO:0008006" key="3">
    <source>
        <dbReference type="Google" id="ProtNLM"/>
    </source>
</evidence>
<dbReference type="EMBL" id="JPRH01000003">
    <property type="protein sequence ID" value="KFF13008.1"/>
    <property type="molecule type" value="Genomic_DNA"/>
</dbReference>
<evidence type="ECO:0000313" key="1">
    <source>
        <dbReference type="EMBL" id="KFF13008.1"/>
    </source>
</evidence>
<accession>A0A086A8J4</accession>
<organism evidence="1 2">
    <name type="scientific">Chryseobacterium soli</name>
    <dbReference type="NCBI Taxonomy" id="445961"/>
    <lineage>
        <taxon>Bacteria</taxon>
        <taxon>Pseudomonadati</taxon>
        <taxon>Bacteroidota</taxon>
        <taxon>Flavobacteriia</taxon>
        <taxon>Flavobacteriales</taxon>
        <taxon>Weeksellaceae</taxon>
        <taxon>Chryseobacterium group</taxon>
        <taxon>Chryseobacterium</taxon>
    </lineage>
</organism>
<dbReference type="NCBIfam" id="NF047798">
    <property type="entry name" value="leader_Chryseo"/>
    <property type="match status" value="1"/>
</dbReference>
<gene>
    <name evidence="1" type="ORF">IW15_09540</name>
</gene>
<dbReference type="RefSeq" id="WP_034710750.1">
    <property type="nucleotide sequence ID" value="NZ_JPRH01000003.1"/>
</dbReference>
<name>A0A086A8J4_9FLAO</name>